<dbReference type="RefSeq" id="WP_084124539.1">
    <property type="nucleotide sequence ID" value="NZ_FRAC01000024.1"/>
</dbReference>
<dbReference type="OrthoDB" id="1905921at2"/>
<organism evidence="1 2">
    <name type="scientific">Anaerocolumna jejuensis DSM 15929</name>
    <dbReference type="NCBI Taxonomy" id="1121322"/>
    <lineage>
        <taxon>Bacteria</taxon>
        <taxon>Bacillati</taxon>
        <taxon>Bacillota</taxon>
        <taxon>Clostridia</taxon>
        <taxon>Lachnospirales</taxon>
        <taxon>Lachnospiraceae</taxon>
        <taxon>Anaerocolumna</taxon>
    </lineage>
</organism>
<protein>
    <submittedName>
        <fullName evidence="1">Uncharacterized protein</fullName>
    </submittedName>
</protein>
<dbReference type="AlphaFoldDB" id="A0A1M6Y568"/>
<name>A0A1M6Y568_9FIRM</name>
<gene>
    <name evidence="1" type="ORF">SAMN02745136_04152</name>
</gene>
<reference evidence="1 2" key="1">
    <citation type="submission" date="2016-11" db="EMBL/GenBank/DDBJ databases">
        <authorList>
            <person name="Jaros S."/>
            <person name="Januszkiewicz K."/>
            <person name="Wedrychowicz H."/>
        </authorList>
    </citation>
    <scope>NUCLEOTIDE SEQUENCE [LARGE SCALE GENOMIC DNA]</scope>
    <source>
        <strain evidence="1 2">DSM 15929</strain>
    </source>
</reference>
<accession>A0A1M6Y568</accession>
<evidence type="ECO:0000313" key="2">
    <source>
        <dbReference type="Proteomes" id="UP000184386"/>
    </source>
</evidence>
<sequence>MSMKEIPKIPNKIIQHDLKTLVENGKITINTLSKVTRIEKQWFEDYISEKEHIESISPDEIHFITDFISILSLGMKIDDDSRLKAIIEVLTQIYEMNTDTIANCIEIDRQIIENFMLDSNLISMEEKYTLSVKVMFLYYILKFPKYDILN</sequence>
<dbReference type="EMBL" id="FRAC01000024">
    <property type="protein sequence ID" value="SHL13318.1"/>
    <property type="molecule type" value="Genomic_DNA"/>
</dbReference>
<dbReference type="Pfam" id="PF20317">
    <property type="entry name" value="HTH_60"/>
    <property type="match status" value="1"/>
</dbReference>
<dbReference type="InterPro" id="IPR046930">
    <property type="entry name" value="HTH_60"/>
</dbReference>
<evidence type="ECO:0000313" key="1">
    <source>
        <dbReference type="EMBL" id="SHL13318.1"/>
    </source>
</evidence>
<dbReference type="Proteomes" id="UP000184386">
    <property type="component" value="Unassembled WGS sequence"/>
</dbReference>
<keyword evidence="2" id="KW-1185">Reference proteome</keyword>
<proteinExistence type="predicted"/>